<dbReference type="EnsemblProtists" id="PYU1_T006071">
    <property type="protein sequence ID" value="PYU1_T006071"/>
    <property type="gene ID" value="PYU1_G006059"/>
</dbReference>
<proteinExistence type="predicted"/>
<dbReference type="InParanoid" id="K3WM79"/>
<protein>
    <recommendedName>
        <fullName evidence="2">Rab-GAP TBC domain-containing protein</fullName>
    </recommendedName>
</protein>
<dbReference type="EMBL" id="GL376625">
    <property type="status" value="NOT_ANNOTATED_CDS"/>
    <property type="molecule type" value="Genomic_DNA"/>
</dbReference>
<organism evidence="3 4">
    <name type="scientific">Globisporangium ultimum (strain ATCC 200006 / CBS 805.95 / DAOM BR144)</name>
    <name type="common">Pythium ultimum</name>
    <dbReference type="NCBI Taxonomy" id="431595"/>
    <lineage>
        <taxon>Eukaryota</taxon>
        <taxon>Sar</taxon>
        <taxon>Stramenopiles</taxon>
        <taxon>Oomycota</taxon>
        <taxon>Peronosporomycetes</taxon>
        <taxon>Pythiales</taxon>
        <taxon>Pythiaceae</taxon>
        <taxon>Globisporangium</taxon>
    </lineage>
</organism>
<dbReference type="PANTHER" id="PTHR47219:SF9">
    <property type="entry name" value="GTPASE ACTIVATING PROTEIN AND CENTROSOME-ASSOCIATED, ISOFORM B"/>
    <property type="match status" value="1"/>
</dbReference>
<dbReference type="GO" id="GO:0031267">
    <property type="term" value="F:small GTPase binding"/>
    <property type="evidence" value="ECO:0007669"/>
    <property type="project" value="TreeGrafter"/>
</dbReference>
<dbReference type="InterPro" id="IPR000195">
    <property type="entry name" value="Rab-GAP-TBC_dom"/>
</dbReference>
<feature type="compositionally biased region" description="Basic and acidic residues" evidence="1">
    <location>
        <begin position="321"/>
        <end position="330"/>
    </location>
</feature>
<accession>K3WM79</accession>
<feature type="region of interest" description="Disordered" evidence="1">
    <location>
        <begin position="308"/>
        <end position="330"/>
    </location>
</feature>
<reference evidence="4" key="1">
    <citation type="journal article" date="2010" name="Genome Biol.">
        <title>Genome sequence of the necrotrophic plant pathogen Pythium ultimum reveals original pathogenicity mechanisms and effector repertoire.</title>
        <authorList>
            <person name="Levesque C.A."/>
            <person name="Brouwer H."/>
            <person name="Cano L."/>
            <person name="Hamilton J.P."/>
            <person name="Holt C."/>
            <person name="Huitema E."/>
            <person name="Raffaele S."/>
            <person name="Robideau G.P."/>
            <person name="Thines M."/>
            <person name="Win J."/>
            <person name="Zerillo M.M."/>
            <person name="Beakes G.W."/>
            <person name="Boore J.L."/>
            <person name="Busam D."/>
            <person name="Dumas B."/>
            <person name="Ferriera S."/>
            <person name="Fuerstenberg S.I."/>
            <person name="Gachon C.M."/>
            <person name="Gaulin E."/>
            <person name="Govers F."/>
            <person name="Grenville-Briggs L."/>
            <person name="Horner N."/>
            <person name="Hostetler J."/>
            <person name="Jiang R.H."/>
            <person name="Johnson J."/>
            <person name="Krajaejun T."/>
            <person name="Lin H."/>
            <person name="Meijer H.J."/>
            <person name="Moore B."/>
            <person name="Morris P."/>
            <person name="Phuntmart V."/>
            <person name="Puiu D."/>
            <person name="Shetty J."/>
            <person name="Stajich J.E."/>
            <person name="Tripathy S."/>
            <person name="Wawra S."/>
            <person name="van West P."/>
            <person name="Whitty B.R."/>
            <person name="Coutinho P.M."/>
            <person name="Henrissat B."/>
            <person name="Martin F."/>
            <person name="Thomas P.D."/>
            <person name="Tyler B.M."/>
            <person name="De Vries R.P."/>
            <person name="Kamoun S."/>
            <person name="Yandell M."/>
            <person name="Tisserat N."/>
            <person name="Buell C.R."/>
        </authorList>
    </citation>
    <scope>NUCLEOTIDE SEQUENCE</scope>
    <source>
        <strain evidence="4">DAOM:BR144</strain>
    </source>
</reference>
<dbReference type="Pfam" id="PF00566">
    <property type="entry name" value="RabGAP-TBC"/>
    <property type="match status" value="1"/>
</dbReference>
<dbReference type="Gene3D" id="1.10.472.80">
    <property type="entry name" value="Ypt/Rab-GAP domain of gyp1p, domain 3"/>
    <property type="match status" value="1"/>
</dbReference>
<keyword evidence="4" id="KW-1185">Reference proteome</keyword>
<evidence type="ECO:0000313" key="3">
    <source>
        <dbReference type="EnsemblProtists" id="PYU1_T006071"/>
    </source>
</evidence>
<dbReference type="VEuPathDB" id="FungiDB:PYU1_G006059"/>
<evidence type="ECO:0000259" key="2">
    <source>
        <dbReference type="PROSITE" id="PS50086"/>
    </source>
</evidence>
<reference evidence="3" key="3">
    <citation type="submission" date="2015-02" db="UniProtKB">
        <authorList>
            <consortium name="EnsemblProtists"/>
        </authorList>
    </citation>
    <scope>IDENTIFICATION</scope>
    <source>
        <strain evidence="3">DAOM BR144</strain>
    </source>
</reference>
<dbReference type="GO" id="GO:0005096">
    <property type="term" value="F:GTPase activator activity"/>
    <property type="evidence" value="ECO:0007669"/>
    <property type="project" value="TreeGrafter"/>
</dbReference>
<reference evidence="4" key="2">
    <citation type="submission" date="2010-04" db="EMBL/GenBank/DDBJ databases">
        <authorList>
            <person name="Buell R."/>
            <person name="Hamilton J."/>
            <person name="Hostetler J."/>
        </authorList>
    </citation>
    <scope>NUCLEOTIDE SEQUENCE [LARGE SCALE GENOMIC DNA]</scope>
    <source>
        <strain evidence="4">DAOM:BR144</strain>
    </source>
</reference>
<evidence type="ECO:0000256" key="1">
    <source>
        <dbReference type="SAM" id="MobiDB-lite"/>
    </source>
</evidence>
<dbReference type="AlphaFoldDB" id="K3WM79"/>
<dbReference type="InterPro" id="IPR050302">
    <property type="entry name" value="Rab_GAP_TBC_domain"/>
</dbReference>
<dbReference type="Proteomes" id="UP000019132">
    <property type="component" value="Unassembled WGS sequence"/>
</dbReference>
<sequence length="427" mass="49915">MADIWRNKMPGLSRCIYLYNQLLQIHFNDLYLHLRQIGMHPSFLATQWFVTLFARVFPLPTVARVWDLFLVDGWKMIFRVALAITAHIRPHIIDLDMEQCSEFFRQNPKLQLEQLHIDELLSSALSFKITRKSLHKMEDERNLEYLRLRLQKTPLSYEHSVLFPNLDNNGAGHNQKVTLNFIRSQLEHFDDDVTSDTIVLRQKIEGIDKLLVQATASLYTLSYALTEVTFELEDHLEAKQRLRAQFQALSAIAIAEATAPSPSSLSGNDDLRRRKSLQLWSPAETLTYINNRMYGCFERATRLSMLSTRNSSKQEEDFDEHEAQEREQERRTLSHLEILVPRLAADLKAIQKKIDANDLELHGVQQRYLRLQSECQLAKVRVEEMQQFKDRLSDQMVQLMLETERLKNSKMQQLFAQVDEVNEAQES</sequence>
<dbReference type="OMA" id="LITQWFV"/>
<dbReference type="HOGENOM" id="CLU_029506_0_0_1"/>
<dbReference type="eggNOG" id="KOG4436">
    <property type="taxonomic scope" value="Eukaryota"/>
</dbReference>
<dbReference type="InterPro" id="IPR035969">
    <property type="entry name" value="Rab-GAP_TBC_sf"/>
</dbReference>
<dbReference type="SUPFAM" id="SSF47923">
    <property type="entry name" value="Ypt/Rab-GAP domain of gyp1p"/>
    <property type="match status" value="1"/>
</dbReference>
<name>K3WM79_GLOUD</name>
<dbReference type="PROSITE" id="PS50086">
    <property type="entry name" value="TBC_RABGAP"/>
    <property type="match status" value="1"/>
</dbReference>
<evidence type="ECO:0000313" key="4">
    <source>
        <dbReference type="Proteomes" id="UP000019132"/>
    </source>
</evidence>
<dbReference type="PANTHER" id="PTHR47219">
    <property type="entry name" value="RAB GTPASE-ACTIVATING PROTEIN 1-LIKE"/>
    <property type="match status" value="1"/>
</dbReference>
<feature type="domain" description="Rab-GAP TBC" evidence="2">
    <location>
        <begin position="1"/>
        <end position="73"/>
    </location>
</feature>
<dbReference type="STRING" id="431595.K3WM79"/>